<sequence length="128" mass="12786">MSVGCGAGVGGGTGGRVDGCGAGVGVAGGGEGAGMVFDERVPTAVVYEAFLAVAGRLLGRLAQRHAAAGSAAERAAVRRRMAEVRDARAGTAADDRAALVARIAEWEAEAAETEEGEETEEGVEGEVR</sequence>
<feature type="region of interest" description="Disordered" evidence="1">
    <location>
        <begin position="107"/>
        <end position="128"/>
    </location>
</feature>
<dbReference type="KEGG" id="ksk:KSE_21070"/>
<name>E4N9P9_KITSK</name>
<reference evidence="2 3" key="1">
    <citation type="journal article" date="2010" name="DNA Res.">
        <title>Genome sequence of Kitasatospora setae NBRC 14216T: an evolutionary snapshot of the family Streptomycetaceae.</title>
        <authorList>
            <person name="Ichikawa N."/>
            <person name="Oguchi A."/>
            <person name="Ikeda H."/>
            <person name="Ishikawa J."/>
            <person name="Kitani S."/>
            <person name="Watanabe Y."/>
            <person name="Nakamura S."/>
            <person name="Katano Y."/>
            <person name="Kishi E."/>
            <person name="Sasagawa M."/>
            <person name="Ankai A."/>
            <person name="Fukui S."/>
            <person name="Hashimoto Y."/>
            <person name="Kamata S."/>
            <person name="Otoguro M."/>
            <person name="Tanikawa S."/>
            <person name="Nihira T."/>
            <person name="Horinouchi S."/>
            <person name="Ohnishi Y."/>
            <person name="Hayakawa M."/>
            <person name="Kuzuyama T."/>
            <person name="Arisawa A."/>
            <person name="Nomoto F."/>
            <person name="Miura H."/>
            <person name="Takahashi Y."/>
            <person name="Fujita N."/>
        </authorList>
    </citation>
    <scope>NUCLEOTIDE SEQUENCE [LARGE SCALE GENOMIC DNA]</scope>
    <source>
        <strain evidence="3">ATCC 33774 / DSM 43861 / JCM 3304 / KCC A-0304 / NBRC 14216 / KM-6054</strain>
    </source>
</reference>
<proteinExistence type="predicted"/>
<dbReference type="EMBL" id="AP010968">
    <property type="protein sequence ID" value="BAJ27930.1"/>
    <property type="molecule type" value="Genomic_DNA"/>
</dbReference>
<gene>
    <name evidence="2" type="ordered locus">KSE_21070</name>
</gene>
<evidence type="ECO:0000313" key="3">
    <source>
        <dbReference type="Proteomes" id="UP000007076"/>
    </source>
</evidence>
<dbReference type="AlphaFoldDB" id="E4N9P9"/>
<protein>
    <submittedName>
        <fullName evidence="2">Uncharacterized protein</fullName>
    </submittedName>
</protein>
<dbReference type="Proteomes" id="UP000007076">
    <property type="component" value="Chromosome"/>
</dbReference>
<dbReference type="HOGENOM" id="CLU_1956682_0_0_11"/>
<organism evidence="2 3">
    <name type="scientific">Kitasatospora setae (strain ATCC 33774 / DSM 43861 / JCM 3304 / KCC A-0304 / NBRC 14216 / KM-6054)</name>
    <name type="common">Streptomyces setae</name>
    <dbReference type="NCBI Taxonomy" id="452652"/>
    <lineage>
        <taxon>Bacteria</taxon>
        <taxon>Bacillati</taxon>
        <taxon>Actinomycetota</taxon>
        <taxon>Actinomycetes</taxon>
        <taxon>Kitasatosporales</taxon>
        <taxon>Streptomycetaceae</taxon>
        <taxon>Kitasatospora</taxon>
    </lineage>
</organism>
<evidence type="ECO:0000256" key="1">
    <source>
        <dbReference type="SAM" id="MobiDB-lite"/>
    </source>
</evidence>
<dbReference type="STRING" id="452652.KSE_21070"/>
<accession>E4N9P9</accession>
<keyword evidence="3" id="KW-1185">Reference proteome</keyword>
<dbReference type="PATRIC" id="fig|452652.3.peg.2120"/>
<evidence type="ECO:0000313" key="2">
    <source>
        <dbReference type="EMBL" id="BAJ27930.1"/>
    </source>
</evidence>